<proteinExistence type="predicted"/>
<name>A0ABS5RKF4_9MYCO</name>
<sequence length="153" mass="15951">MAAPNLSGYTAVNAAEYPAIIPAEWANAEAWSGSVFEAPGGQRCSLMSNSRGGWVEVNCWGTMPNGAQGIATAYNYTAGSFTERQGDLTGYNASLGEFHLLPAGSKITQRTADISATCAVDAAISCVAERQGEGGKPVRQHGFVLSEQGNSPF</sequence>
<reference evidence="1 2" key="1">
    <citation type="submission" date="2021-05" db="EMBL/GenBank/DDBJ databases">
        <title>Mycobacterium acidophilum sp. nov., an extremely acid-tolerant member of the genus Mycobacterium.</title>
        <authorList>
            <person name="Xia J."/>
        </authorList>
    </citation>
    <scope>NUCLEOTIDE SEQUENCE [LARGE SCALE GENOMIC DNA]</scope>
    <source>
        <strain evidence="1 2">M1</strain>
    </source>
</reference>
<evidence type="ECO:0000313" key="1">
    <source>
        <dbReference type="EMBL" id="MBS9534772.1"/>
    </source>
</evidence>
<dbReference type="RefSeq" id="WP_214093641.1">
    <property type="nucleotide sequence ID" value="NZ_JAHCLR010000029.1"/>
</dbReference>
<keyword evidence="2" id="KW-1185">Reference proteome</keyword>
<accession>A0ABS5RKF4</accession>
<protein>
    <submittedName>
        <fullName evidence="1">Uncharacterized protein</fullName>
    </submittedName>
</protein>
<evidence type="ECO:0000313" key="2">
    <source>
        <dbReference type="Proteomes" id="UP001519535"/>
    </source>
</evidence>
<dbReference type="EMBL" id="JAHCLR010000029">
    <property type="protein sequence ID" value="MBS9534772.1"/>
    <property type="molecule type" value="Genomic_DNA"/>
</dbReference>
<comment type="caution">
    <text evidence="1">The sequence shown here is derived from an EMBL/GenBank/DDBJ whole genome shotgun (WGS) entry which is preliminary data.</text>
</comment>
<organism evidence="1 2">
    <name type="scientific">Mycolicibacter acidiphilus</name>
    <dbReference type="NCBI Taxonomy" id="2835306"/>
    <lineage>
        <taxon>Bacteria</taxon>
        <taxon>Bacillati</taxon>
        <taxon>Actinomycetota</taxon>
        <taxon>Actinomycetes</taxon>
        <taxon>Mycobacteriales</taxon>
        <taxon>Mycobacteriaceae</taxon>
        <taxon>Mycolicibacter</taxon>
    </lineage>
</organism>
<gene>
    <name evidence="1" type="ORF">KIH27_14360</name>
</gene>
<dbReference type="Proteomes" id="UP001519535">
    <property type="component" value="Unassembled WGS sequence"/>
</dbReference>